<comment type="caution">
    <text evidence="1">The sequence shown here is derived from an EMBL/GenBank/DDBJ whole genome shotgun (WGS) entry which is preliminary data.</text>
</comment>
<organism evidence="1 2">
    <name type="scientific">Azospirillum griseum</name>
    <dbReference type="NCBI Taxonomy" id="2496639"/>
    <lineage>
        <taxon>Bacteria</taxon>
        <taxon>Pseudomonadati</taxon>
        <taxon>Pseudomonadota</taxon>
        <taxon>Alphaproteobacteria</taxon>
        <taxon>Rhodospirillales</taxon>
        <taxon>Azospirillaceae</taxon>
        <taxon>Azospirillum</taxon>
    </lineage>
</organism>
<reference evidence="1 2" key="1">
    <citation type="submission" date="2018-12" db="EMBL/GenBank/DDBJ databases">
        <authorList>
            <person name="Yang Y."/>
        </authorList>
    </citation>
    <scope>NUCLEOTIDE SEQUENCE [LARGE SCALE GENOMIC DNA]</scope>
    <source>
        <strain evidence="1 2">L-25-5w-1</strain>
    </source>
</reference>
<protein>
    <submittedName>
        <fullName evidence="1">Uncharacterized protein</fullName>
    </submittedName>
</protein>
<keyword evidence="2" id="KW-1185">Reference proteome</keyword>
<accession>A0A3S0HWA9</accession>
<gene>
    <name evidence="1" type="ORF">EJ903_25295</name>
</gene>
<sequence>MDDDLSDTGMDVDDRDKRETDDGMGIEINCLDVRVPCRVYSLRFKVAAETRLPLAVEFLLRLLHDVETFTEADIADFFGFTTEERNYLISQTEREGYIERRYDQIQLTHRGRGVFEGGGGRASLGEIEVRHDRQILDLISFQPAWPVPIRAFERGLPLLETVDEASISAPEAKVRAVVPRLYRENQIARAKNDQDFVEIYSIDDIQARDRVWALQQVSVRLSEDDMVMPDLGFNAADQRDREDIIAACVEHVKNTRHSDASSAASLQHLNDCAPNYFGTFFGHANGFDVRAFIQHASMQSMTLKDTATLRIVGTAWTRANRVHIKHAIIEAMTAMPERPFPKAAIWWKPSVPDWGCANAFKGVLDIFQECYGRSAAPDGSRDRTPRDREAPADFNTILIGQNDGNVTKQFALLFETILTHDGARSIPPSLELLVVPDAFFVALAHAPLEKGGGYPVPVGMISHAPDLVHNAHHLLASLVEQQPLLPAVGDRRKDWRGVLGGMLGLGSWHEEESAITVRQTTGR</sequence>
<dbReference type="RefSeq" id="WP_148105305.1">
    <property type="nucleotide sequence ID" value="NZ_JBHUCY010000047.1"/>
</dbReference>
<name>A0A3S0HWA9_9PROT</name>
<evidence type="ECO:0000313" key="2">
    <source>
        <dbReference type="Proteomes" id="UP000277007"/>
    </source>
</evidence>
<proteinExistence type="predicted"/>
<dbReference type="OrthoDB" id="8111508at2"/>
<evidence type="ECO:0000313" key="1">
    <source>
        <dbReference type="EMBL" id="RTR12738.1"/>
    </source>
</evidence>
<dbReference type="AlphaFoldDB" id="A0A3S0HWA9"/>
<dbReference type="EMBL" id="RXMA01000052">
    <property type="protein sequence ID" value="RTR12738.1"/>
    <property type="molecule type" value="Genomic_DNA"/>
</dbReference>
<dbReference type="Proteomes" id="UP000277007">
    <property type="component" value="Unassembled WGS sequence"/>
</dbReference>